<dbReference type="Proteomes" id="UP000027456">
    <property type="component" value="Unassembled WGS sequence"/>
</dbReference>
<protein>
    <submittedName>
        <fullName evidence="1">Uncharacterized protein</fullName>
    </submittedName>
</protein>
<comment type="caution">
    <text evidence="1">The sequence shown here is derived from an EMBL/GenBank/DDBJ whole genome shotgun (WGS) entry which is preliminary data.</text>
</comment>
<evidence type="ECO:0000313" key="1">
    <source>
        <dbReference type="EMBL" id="KEP47827.1"/>
    </source>
</evidence>
<accession>A0A074SCT1</accession>
<dbReference type="AlphaFoldDB" id="A0A074SCT1"/>
<name>A0A074SCT1_9AGAM</name>
<proteinExistence type="predicted"/>
<dbReference type="EMBL" id="AZST01000642">
    <property type="protein sequence ID" value="KEP47827.1"/>
    <property type="molecule type" value="Genomic_DNA"/>
</dbReference>
<sequence length="125" mass="13965">MRDGDRARRASMSCSGVRCAFRPRELCRTATCNGWELGTLASRRAARSQTWLSKRCTGRRHECASREAEGVDLSPPSMESAAVRWIRANRWANPMDPDPLCPSRSVTGRYQISAAYVKRGTAMLT</sequence>
<dbReference type="HOGENOM" id="CLU_1993881_0_0_1"/>
<reference evidence="1 2" key="1">
    <citation type="submission" date="2013-12" db="EMBL/GenBank/DDBJ databases">
        <authorList>
            <person name="Cubeta M."/>
            <person name="Pakala S."/>
            <person name="Fedorova N."/>
            <person name="Thomas E."/>
            <person name="Dean R."/>
            <person name="Jabaji S."/>
            <person name="Neate S."/>
            <person name="Toda T."/>
            <person name="Tavantzis S."/>
            <person name="Vilgalys R."/>
            <person name="Bharathan N."/>
            <person name="Pakala S."/>
            <person name="Losada L.S."/>
            <person name="Zafar N."/>
            <person name="Nierman W."/>
        </authorList>
    </citation>
    <scope>NUCLEOTIDE SEQUENCE [LARGE SCALE GENOMIC DNA]</scope>
    <source>
        <strain evidence="1 2">123E</strain>
    </source>
</reference>
<evidence type="ECO:0000313" key="2">
    <source>
        <dbReference type="Proteomes" id="UP000027456"/>
    </source>
</evidence>
<keyword evidence="2" id="KW-1185">Reference proteome</keyword>
<organism evidence="1 2">
    <name type="scientific">Rhizoctonia solani 123E</name>
    <dbReference type="NCBI Taxonomy" id="1423351"/>
    <lineage>
        <taxon>Eukaryota</taxon>
        <taxon>Fungi</taxon>
        <taxon>Dikarya</taxon>
        <taxon>Basidiomycota</taxon>
        <taxon>Agaricomycotina</taxon>
        <taxon>Agaricomycetes</taxon>
        <taxon>Cantharellales</taxon>
        <taxon>Ceratobasidiaceae</taxon>
        <taxon>Rhizoctonia</taxon>
    </lineage>
</organism>
<gene>
    <name evidence="1" type="ORF">V565_142640</name>
</gene>